<dbReference type="RefSeq" id="WP_077493407.1">
    <property type="nucleotide sequence ID" value="NZ_MLHG01000016.1"/>
</dbReference>
<evidence type="ECO:0000313" key="3">
    <source>
        <dbReference type="Proteomes" id="UP000189426"/>
    </source>
</evidence>
<proteinExistence type="predicted"/>
<evidence type="ECO:0000313" key="2">
    <source>
        <dbReference type="EMBL" id="OOF40851.1"/>
    </source>
</evidence>
<keyword evidence="1" id="KW-0732">Signal</keyword>
<feature type="chain" id="PRO_5012257154" evidence="1">
    <location>
        <begin position="21"/>
        <end position="146"/>
    </location>
</feature>
<feature type="signal peptide" evidence="1">
    <location>
        <begin position="1"/>
        <end position="20"/>
    </location>
</feature>
<evidence type="ECO:0000256" key="1">
    <source>
        <dbReference type="SAM" id="SignalP"/>
    </source>
</evidence>
<dbReference type="PROSITE" id="PS51257">
    <property type="entry name" value="PROKAR_LIPOPROTEIN"/>
    <property type="match status" value="1"/>
</dbReference>
<accession>A0A1V3IJ37</accession>
<protein>
    <submittedName>
        <fullName evidence="2">Uncharacterized protein</fullName>
    </submittedName>
</protein>
<comment type="caution">
    <text evidence="2">The sequence shown here is derived from an EMBL/GenBank/DDBJ whole genome shotgun (WGS) entry which is preliminary data.</text>
</comment>
<sequence length="146" mass="16908">MKRILTALLFSLLGCSVADAEITEKQTANYIIKGNNITMCYFPEIWSASSQEERTKILQNWVDDPDKSHLALIYDSLYYPLLVDSFGEENAERVMKRELDLSPYLAKISTEKKNKTTVKTNKDCQALWEEVKHLITTYHYYEVSAE</sequence>
<gene>
    <name evidence="2" type="ORF">BKK47_02795</name>
</gene>
<dbReference type="Proteomes" id="UP000189426">
    <property type="component" value="Unassembled WGS sequence"/>
</dbReference>
<reference evidence="2 3" key="1">
    <citation type="submission" date="2016-10" db="EMBL/GenBank/DDBJ databases">
        <title>Rodentibacter gen. nov. and new species.</title>
        <authorList>
            <person name="Christensen H."/>
        </authorList>
    </citation>
    <scope>NUCLEOTIDE SEQUENCE [LARGE SCALE GENOMIC DNA]</scope>
    <source>
        <strain evidence="2 3">Ppn418</strain>
    </source>
</reference>
<keyword evidence="3" id="KW-1185">Reference proteome</keyword>
<dbReference type="AlphaFoldDB" id="A0A1V3IJ37"/>
<name>A0A1V3IJ37_9PAST</name>
<dbReference type="EMBL" id="MLHG01000016">
    <property type="protein sequence ID" value="OOF40851.1"/>
    <property type="molecule type" value="Genomic_DNA"/>
</dbReference>
<dbReference type="STRING" id="1908257.BKK47_02795"/>
<organism evidence="2 3">
    <name type="scientific">Rodentibacter mrazii</name>
    <dbReference type="NCBI Taxonomy" id="1908257"/>
    <lineage>
        <taxon>Bacteria</taxon>
        <taxon>Pseudomonadati</taxon>
        <taxon>Pseudomonadota</taxon>
        <taxon>Gammaproteobacteria</taxon>
        <taxon>Pasteurellales</taxon>
        <taxon>Pasteurellaceae</taxon>
        <taxon>Rodentibacter</taxon>
    </lineage>
</organism>